<keyword evidence="1" id="KW-0812">Transmembrane</keyword>
<dbReference type="Pfam" id="PF07331">
    <property type="entry name" value="TctB"/>
    <property type="match status" value="1"/>
</dbReference>
<feature type="transmembrane region" description="Helical" evidence="1">
    <location>
        <begin position="87"/>
        <end position="108"/>
    </location>
</feature>
<feature type="transmembrane region" description="Helical" evidence="1">
    <location>
        <begin position="57"/>
        <end position="75"/>
    </location>
</feature>
<feature type="transmembrane region" description="Helical" evidence="1">
    <location>
        <begin position="114"/>
        <end position="131"/>
    </location>
</feature>
<keyword evidence="1" id="KW-0472">Membrane</keyword>
<feature type="transmembrane region" description="Helical" evidence="1">
    <location>
        <begin position="27"/>
        <end position="45"/>
    </location>
</feature>
<dbReference type="EMBL" id="QSBM01000005">
    <property type="protein sequence ID" value="RGX30488.1"/>
    <property type="molecule type" value="Genomic_DNA"/>
</dbReference>
<feature type="domain" description="DUF1468" evidence="2">
    <location>
        <begin position="32"/>
        <end position="161"/>
    </location>
</feature>
<evidence type="ECO:0000313" key="3">
    <source>
        <dbReference type="EMBL" id="RGX30488.1"/>
    </source>
</evidence>
<dbReference type="AlphaFoldDB" id="A0A413FHL5"/>
<gene>
    <name evidence="3" type="ORF">DWV29_08640</name>
</gene>
<sequence length="165" mass="18365">MIRSGIRAEDGFQACSGKGRKFVKKNVIAGQIFSIVLMLIGAYVFYSGMAFRGNDKYFPMIIGGGMVIVSIWMLIEDMRTQKASIDLDKINFVAIGITIVALCIYILLFRKIGYVLSTILLGISIIGGLRYNSVKGIILWPTFMVLVIFVIFKILLKVPLPTVFL</sequence>
<evidence type="ECO:0000259" key="2">
    <source>
        <dbReference type="Pfam" id="PF07331"/>
    </source>
</evidence>
<evidence type="ECO:0000256" key="1">
    <source>
        <dbReference type="SAM" id="Phobius"/>
    </source>
</evidence>
<comment type="caution">
    <text evidence="3">The sequence shown here is derived from an EMBL/GenBank/DDBJ whole genome shotgun (WGS) entry which is preliminary data.</text>
</comment>
<organism evidence="3 4">
    <name type="scientific">Enterocloster asparagiformis</name>
    <dbReference type="NCBI Taxonomy" id="333367"/>
    <lineage>
        <taxon>Bacteria</taxon>
        <taxon>Bacillati</taxon>
        <taxon>Bacillota</taxon>
        <taxon>Clostridia</taxon>
        <taxon>Lachnospirales</taxon>
        <taxon>Lachnospiraceae</taxon>
        <taxon>Enterocloster</taxon>
    </lineage>
</organism>
<proteinExistence type="predicted"/>
<feature type="transmembrane region" description="Helical" evidence="1">
    <location>
        <begin position="138"/>
        <end position="156"/>
    </location>
</feature>
<dbReference type="Proteomes" id="UP000283880">
    <property type="component" value="Unassembled WGS sequence"/>
</dbReference>
<reference evidence="3 4" key="1">
    <citation type="submission" date="2018-08" db="EMBL/GenBank/DDBJ databases">
        <title>A genome reference for cultivated species of the human gut microbiota.</title>
        <authorList>
            <person name="Zou Y."/>
            <person name="Xue W."/>
            <person name="Luo G."/>
        </authorList>
    </citation>
    <scope>NUCLEOTIDE SEQUENCE [LARGE SCALE GENOMIC DNA]</scope>
    <source>
        <strain evidence="3 4">AF04-15</strain>
    </source>
</reference>
<evidence type="ECO:0000313" key="4">
    <source>
        <dbReference type="Proteomes" id="UP000283880"/>
    </source>
</evidence>
<accession>A0A413FHL5</accession>
<keyword evidence="1" id="KW-1133">Transmembrane helix</keyword>
<dbReference type="InterPro" id="IPR009936">
    <property type="entry name" value="DUF1468"/>
</dbReference>
<name>A0A413FHL5_9FIRM</name>
<protein>
    <submittedName>
        <fullName evidence="3">Tripartite tricarboxylate transporter TctB family protein</fullName>
    </submittedName>
</protein>